<keyword evidence="4" id="KW-1185">Reference proteome</keyword>
<dbReference type="AlphaFoldDB" id="A0ABC8S4K5"/>
<evidence type="ECO:0000256" key="2">
    <source>
        <dbReference type="SAM" id="Phobius"/>
    </source>
</evidence>
<organism evidence="3 4">
    <name type="scientific">Ilex paraguariensis</name>
    <name type="common">yerba mate</name>
    <dbReference type="NCBI Taxonomy" id="185542"/>
    <lineage>
        <taxon>Eukaryota</taxon>
        <taxon>Viridiplantae</taxon>
        <taxon>Streptophyta</taxon>
        <taxon>Embryophyta</taxon>
        <taxon>Tracheophyta</taxon>
        <taxon>Spermatophyta</taxon>
        <taxon>Magnoliopsida</taxon>
        <taxon>eudicotyledons</taxon>
        <taxon>Gunneridae</taxon>
        <taxon>Pentapetalae</taxon>
        <taxon>asterids</taxon>
        <taxon>campanulids</taxon>
        <taxon>Aquifoliales</taxon>
        <taxon>Aquifoliaceae</taxon>
        <taxon>Ilex</taxon>
    </lineage>
</organism>
<dbReference type="Proteomes" id="UP001642360">
    <property type="component" value="Unassembled WGS sequence"/>
</dbReference>
<dbReference type="PANTHER" id="PTHR13890:SF29">
    <property type="entry name" value="MAGNESIUM TRANSPORTER MRS2-F"/>
    <property type="match status" value="1"/>
</dbReference>
<feature type="transmembrane region" description="Helical" evidence="2">
    <location>
        <begin position="127"/>
        <end position="146"/>
    </location>
</feature>
<reference evidence="3 4" key="1">
    <citation type="submission" date="2024-02" db="EMBL/GenBank/DDBJ databases">
        <authorList>
            <person name="Vignale AGUSTIN F."/>
            <person name="Sosa J E."/>
            <person name="Modenutti C."/>
        </authorList>
    </citation>
    <scope>NUCLEOTIDE SEQUENCE [LARGE SCALE GENOMIC DNA]</scope>
</reference>
<evidence type="ECO:0000313" key="4">
    <source>
        <dbReference type="Proteomes" id="UP001642360"/>
    </source>
</evidence>
<dbReference type="Pfam" id="PF22099">
    <property type="entry name" value="MRS2-like"/>
    <property type="match status" value="1"/>
</dbReference>
<name>A0ABC8S4K5_9AQUA</name>
<feature type="transmembrane region" description="Helical" evidence="2">
    <location>
        <begin position="166"/>
        <end position="189"/>
    </location>
</feature>
<keyword evidence="2" id="KW-0812">Transmembrane</keyword>
<dbReference type="EMBL" id="CAUOFW020002103">
    <property type="protein sequence ID" value="CAK9151151.1"/>
    <property type="molecule type" value="Genomic_DNA"/>
</dbReference>
<dbReference type="Gene3D" id="1.20.58.340">
    <property type="entry name" value="Magnesium transport protein CorA, transmembrane region"/>
    <property type="match status" value="1"/>
</dbReference>
<evidence type="ECO:0000313" key="3">
    <source>
        <dbReference type="EMBL" id="CAK9151151.1"/>
    </source>
</evidence>
<dbReference type="InterPro" id="IPR039204">
    <property type="entry name" value="MRS2-like"/>
</dbReference>
<dbReference type="PANTHER" id="PTHR13890">
    <property type="entry name" value="RNA SPLICING PROTEIN MRS2, MITOCHONDRIAL"/>
    <property type="match status" value="1"/>
</dbReference>
<sequence>MVALSGRVQKVRDELEHLLDDDREMAEMYLTNKLASLESEGFFPGDEPQNDANAFELDDVSNEDISYKSRTAPVRSYWPNIEELESLLGAYFMQMEEILNKLFTMREYVHDTEDYINIILDDKQNQLLQMGVIVSSLVLIMNLGVVTDAVMNMNIHISLFDAGKYLQFYETAAGIVCGCSTIFFLAIMLGKKKGLFG</sequence>
<proteinExistence type="inferred from homology"/>
<evidence type="ECO:0008006" key="5">
    <source>
        <dbReference type="Google" id="ProtNLM"/>
    </source>
</evidence>
<accession>A0ABC8S4K5</accession>
<comment type="similarity">
    <text evidence="1">Belongs to the CorA metal ion transporter (MIT) (TC 1.A.35.5) family.</text>
</comment>
<protein>
    <recommendedName>
        <fullName evidence="5">Magnesium transporter</fullName>
    </recommendedName>
</protein>
<dbReference type="GO" id="GO:0015095">
    <property type="term" value="F:magnesium ion transmembrane transporter activity"/>
    <property type="evidence" value="ECO:0007669"/>
    <property type="project" value="UniProtKB-ARBA"/>
</dbReference>
<comment type="caution">
    <text evidence="3">The sequence shown here is derived from an EMBL/GenBank/DDBJ whole genome shotgun (WGS) entry which is preliminary data.</text>
</comment>
<gene>
    <name evidence="3" type="ORF">ILEXP_LOCUS19311</name>
</gene>
<evidence type="ECO:0000256" key="1">
    <source>
        <dbReference type="ARBA" id="ARBA00007535"/>
    </source>
</evidence>
<keyword evidence="2" id="KW-1133">Transmembrane helix</keyword>
<keyword evidence="2" id="KW-0472">Membrane</keyword>